<evidence type="ECO:0000259" key="5">
    <source>
        <dbReference type="PROSITE" id="PS51767"/>
    </source>
</evidence>
<comment type="caution">
    <text evidence="6">The sequence shown here is derived from an EMBL/GenBank/DDBJ whole genome shotgun (WGS) entry which is preliminary data.</text>
</comment>
<dbReference type="EMBL" id="LUGG01000001">
    <property type="protein sequence ID" value="OBZ78594.1"/>
    <property type="molecule type" value="Genomic_DNA"/>
</dbReference>
<evidence type="ECO:0000256" key="3">
    <source>
        <dbReference type="SAM" id="Phobius"/>
    </source>
</evidence>
<dbReference type="GO" id="GO:0006508">
    <property type="term" value="P:proteolysis"/>
    <property type="evidence" value="ECO:0007669"/>
    <property type="project" value="UniProtKB-KW"/>
</dbReference>
<sequence length="502" mass="53485">MPTMSTRSRSFLIFLLLATTSSAIHIPIRRQATHSTSVNFASHSSASSDFNATDPFYFGNINDVFYVGTIFVDGQPYEVQLDTGSSDLWLDTTGVTFSSNVTDTLITSSITYLDTTQASGDVLLAPVSWGEFIVYDQAFISAPGTNATSGGDKGLLGIGPPSLSSVADSLNGSSFNGASFLDNVFGLYPDEPNFYTFLLSRSDSGLTDGGIFTIGEFNSNFSNVAQTPKLPLLADDEWLSVMDGVIIDGVLIEGFNIPDDGQSVIPPAGQLSVLFDTGTSLANAPPHYVNATYGNIPGATYDSGTWYMPCDSKVNVSMVFGTNVYPVHPIDIILFDHIDEKGNAVCFGAFSDSTGSGQDFLLGDTFLRNVYAVYDFGRLVTVGDTDPFVQILSVTDADQAWAEYDSLNAARIAAAQSAGSGSNDQSSSAAAVVGGAIAETRYSASDVDVLQRSIFIIMYLLGAVILLLLVICVQLFWSSRQNKGYRALDNSSAGGRFGKYSE</sequence>
<protein>
    <submittedName>
        <fullName evidence="6">Aspartic protease</fullName>
    </submittedName>
</protein>
<dbReference type="GO" id="GO:0004190">
    <property type="term" value="F:aspartic-type endopeptidase activity"/>
    <property type="evidence" value="ECO:0007669"/>
    <property type="project" value="InterPro"/>
</dbReference>
<dbReference type="Gene3D" id="2.40.70.10">
    <property type="entry name" value="Acid Proteases"/>
    <property type="match status" value="2"/>
</dbReference>
<evidence type="ECO:0000256" key="2">
    <source>
        <dbReference type="PIRSR" id="PIRSR601461-2"/>
    </source>
</evidence>
<keyword evidence="2" id="KW-1015">Disulfide bond</keyword>
<keyword evidence="6" id="KW-0378">Hydrolase</keyword>
<accession>A0A1C7MUC5</accession>
<dbReference type="PANTHER" id="PTHR47966">
    <property type="entry name" value="BETA-SITE APP-CLEAVING ENZYME, ISOFORM A-RELATED"/>
    <property type="match status" value="1"/>
</dbReference>
<name>A0A1C7MUC5_GRIFR</name>
<dbReference type="OMA" id="ITSAPHM"/>
<evidence type="ECO:0000256" key="4">
    <source>
        <dbReference type="SAM" id="SignalP"/>
    </source>
</evidence>
<gene>
    <name evidence="6" type="primary">pr1_4</name>
    <name evidence="6" type="ORF">A0H81_00022</name>
</gene>
<comment type="similarity">
    <text evidence="1">Belongs to the peptidase A1 family.</text>
</comment>
<feature type="chain" id="PRO_5008889315" evidence="4">
    <location>
        <begin position="24"/>
        <end position="502"/>
    </location>
</feature>
<keyword evidence="7" id="KW-1185">Reference proteome</keyword>
<dbReference type="InterPro" id="IPR021109">
    <property type="entry name" value="Peptidase_aspartic_dom_sf"/>
</dbReference>
<dbReference type="SUPFAM" id="SSF50630">
    <property type="entry name" value="Acid proteases"/>
    <property type="match status" value="1"/>
</dbReference>
<keyword evidence="3" id="KW-0812">Transmembrane</keyword>
<dbReference type="Proteomes" id="UP000092993">
    <property type="component" value="Unassembled WGS sequence"/>
</dbReference>
<dbReference type="PANTHER" id="PTHR47966:SF57">
    <property type="entry name" value="PEPTIDASE A1 DOMAIN-CONTAINING PROTEIN"/>
    <property type="match status" value="1"/>
</dbReference>
<evidence type="ECO:0000313" key="7">
    <source>
        <dbReference type="Proteomes" id="UP000092993"/>
    </source>
</evidence>
<keyword evidence="4" id="KW-0732">Signal</keyword>
<dbReference type="OrthoDB" id="771136at2759"/>
<dbReference type="AlphaFoldDB" id="A0A1C7MUC5"/>
<dbReference type="InterPro" id="IPR033121">
    <property type="entry name" value="PEPTIDASE_A1"/>
</dbReference>
<dbReference type="CDD" id="cd05471">
    <property type="entry name" value="pepsin_like"/>
    <property type="match status" value="1"/>
</dbReference>
<dbReference type="InterPro" id="IPR034164">
    <property type="entry name" value="Pepsin-like_dom"/>
</dbReference>
<keyword evidence="3" id="KW-1133">Transmembrane helix</keyword>
<feature type="signal peptide" evidence="4">
    <location>
        <begin position="1"/>
        <end position="23"/>
    </location>
</feature>
<feature type="transmembrane region" description="Helical" evidence="3">
    <location>
        <begin position="454"/>
        <end position="477"/>
    </location>
</feature>
<keyword evidence="3" id="KW-0472">Membrane</keyword>
<dbReference type="InterPro" id="IPR001461">
    <property type="entry name" value="Aspartic_peptidase_A1"/>
</dbReference>
<reference evidence="6 7" key="1">
    <citation type="submission" date="2016-03" db="EMBL/GenBank/DDBJ databases">
        <title>Whole genome sequencing of Grifola frondosa 9006-11.</title>
        <authorList>
            <person name="Min B."/>
            <person name="Park H."/>
            <person name="Kim J.-G."/>
            <person name="Cho H."/>
            <person name="Oh Y.-L."/>
            <person name="Kong W.-S."/>
            <person name="Choi I.-G."/>
        </authorList>
    </citation>
    <scope>NUCLEOTIDE SEQUENCE [LARGE SCALE GENOMIC DNA]</scope>
    <source>
        <strain evidence="6 7">9006-11</strain>
    </source>
</reference>
<feature type="domain" description="Peptidase A1" evidence="5">
    <location>
        <begin position="66"/>
        <end position="385"/>
    </location>
</feature>
<dbReference type="PROSITE" id="PS51767">
    <property type="entry name" value="PEPTIDASE_A1"/>
    <property type="match status" value="1"/>
</dbReference>
<dbReference type="STRING" id="5627.A0A1C7MUC5"/>
<dbReference type="PRINTS" id="PR00792">
    <property type="entry name" value="PEPSIN"/>
</dbReference>
<feature type="disulfide bond" evidence="2">
    <location>
        <begin position="310"/>
        <end position="346"/>
    </location>
</feature>
<proteinExistence type="inferred from homology"/>
<evidence type="ECO:0000256" key="1">
    <source>
        <dbReference type="ARBA" id="ARBA00007447"/>
    </source>
</evidence>
<organism evidence="6 7">
    <name type="scientific">Grifola frondosa</name>
    <name type="common">Maitake</name>
    <name type="synonym">Polyporus frondosus</name>
    <dbReference type="NCBI Taxonomy" id="5627"/>
    <lineage>
        <taxon>Eukaryota</taxon>
        <taxon>Fungi</taxon>
        <taxon>Dikarya</taxon>
        <taxon>Basidiomycota</taxon>
        <taxon>Agaricomycotina</taxon>
        <taxon>Agaricomycetes</taxon>
        <taxon>Polyporales</taxon>
        <taxon>Grifolaceae</taxon>
        <taxon>Grifola</taxon>
    </lineage>
</organism>
<keyword evidence="6" id="KW-0645">Protease</keyword>
<dbReference type="Pfam" id="PF00026">
    <property type="entry name" value="Asp"/>
    <property type="match status" value="1"/>
</dbReference>
<evidence type="ECO:0000313" key="6">
    <source>
        <dbReference type="EMBL" id="OBZ78594.1"/>
    </source>
</evidence>